<name>A0A9N9EFC1_9GLOM</name>
<dbReference type="EMBL" id="CAJVPY010006957">
    <property type="protein sequence ID" value="CAG8672584.1"/>
    <property type="molecule type" value="Genomic_DNA"/>
</dbReference>
<reference evidence="1" key="1">
    <citation type="submission" date="2021-06" db="EMBL/GenBank/DDBJ databases">
        <authorList>
            <person name="Kallberg Y."/>
            <person name="Tangrot J."/>
            <person name="Rosling A."/>
        </authorList>
    </citation>
    <scope>NUCLEOTIDE SEQUENCE</scope>
    <source>
        <strain evidence="1">MA453B</strain>
    </source>
</reference>
<gene>
    <name evidence="1" type="ORF">DERYTH_LOCUS11330</name>
</gene>
<proteinExistence type="predicted"/>
<dbReference type="AlphaFoldDB" id="A0A9N9EFC1"/>
<evidence type="ECO:0000313" key="2">
    <source>
        <dbReference type="Proteomes" id="UP000789405"/>
    </source>
</evidence>
<dbReference type="Proteomes" id="UP000789405">
    <property type="component" value="Unassembled WGS sequence"/>
</dbReference>
<accession>A0A9N9EFC1</accession>
<dbReference type="OrthoDB" id="2471903at2759"/>
<protein>
    <submittedName>
        <fullName evidence="1">10670_t:CDS:1</fullName>
    </submittedName>
</protein>
<sequence length="61" mass="6818">MEPCVCKIISALYWVLAIIEQNQISSLFVSEKGSANKRKYDANVPHDVNTCIKDDCKGNES</sequence>
<comment type="caution">
    <text evidence="1">The sequence shown here is derived from an EMBL/GenBank/DDBJ whole genome shotgun (WGS) entry which is preliminary data.</text>
</comment>
<organism evidence="1 2">
    <name type="scientific">Dentiscutata erythropus</name>
    <dbReference type="NCBI Taxonomy" id="1348616"/>
    <lineage>
        <taxon>Eukaryota</taxon>
        <taxon>Fungi</taxon>
        <taxon>Fungi incertae sedis</taxon>
        <taxon>Mucoromycota</taxon>
        <taxon>Glomeromycotina</taxon>
        <taxon>Glomeromycetes</taxon>
        <taxon>Diversisporales</taxon>
        <taxon>Gigasporaceae</taxon>
        <taxon>Dentiscutata</taxon>
    </lineage>
</organism>
<keyword evidence="2" id="KW-1185">Reference proteome</keyword>
<evidence type="ECO:0000313" key="1">
    <source>
        <dbReference type="EMBL" id="CAG8672584.1"/>
    </source>
</evidence>